<dbReference type="AlphaFoldDB" id="W4GKE6"/>
<organism evidence="1">
    <name type="scientific">Aphanomyces astaci</name>
    <name type="common">Crayfish plague agent</name>
    <dbReference type="NCBI Taxonomy" id="112090"/>
    <lineage>
        <taxon>Eukaryota</taxon>
        <taxon>Sar</taxon>
        <taxon>Stramenopiles</taxon>
        <taxon>Oomycota</taxon>
        <taxon>Saprolegniomycetes</taxon>
        <taxon>Saprolegniales</taxon>
        <taxon>Verrucalvaceae</taxon>
        <taxon>Aphanomyces</taxon>
    </lineage>
</organism>
<dbReference type="InterPro" id="IPR047155">
    <property type="entry name" value="COMMD4/6/7/8"/>
</dbReference>
<sequence length="166" mass="18601">MKFRFCGDLEPPAWLLAEIPCIAQSVQNGVDLDVVTGAIVSAIVKAASYDEVLDHLIAAVGEVDAKAILVSIKWILVHAAKYNVQEGVLLSEVQQLGLPSGVAGTLASVFHLHQQTLRRHLQLHNHLVLPYMSCTKYSTFCRHQHHRRYLANGSCRTRWRRKQPRS</sequence>
<dbReference type="OrthoDB" id="284322at2759"/>
<dbReference type="EMBL" id="KI913127">
    <property type="protein sequence ID" value="ETV79826.1"/>
    <property type="molecule type" value="Genomic_DNA"/>
</dbReference>
<evidence type="ECO:0000313" key="1">
    <source>
        <dbReference type="EMBL" id="ETV79826.1"/>
    </source>
</evidence>
<dbReference type="VEuPathDB" id="FungiDB:H257_07042"/>
<dbReference type="Pfam" id="PF21672">
    <property type="entry name" value="COMM_HN"/>
    <property type="match status" value="1"/>
</dbReference>
<protein>
    <submittedName>
        <fullName evidence="1">Uncharacterized protein</fullName>
    </submittedName>
</protein>
<proteinExistence type="predicted"/>
<reference evidence="1" key="1">
    <citation type="submission" date="2013-12" db="EMBL/GenBank/DDBJ databases">
        <title>The Genome Sequence of Aphanomyces astaci APO3.</title>
        <authorList>
            <consortium name="The Broad Institute Genomics Platform"/>
            <person name="Russ C."/>
            <person name="Tyler B."/>
            <person name="van West P."/>
            <person name="Dieguez-Uribeondo J."/>
            <person name="Young S.K."/>
            <person name="Zeng Q."/>
            <person name="Gargeya S."/>
            <person name="Fitzgerald M."/>
            <person name="Abouelleil A."/>
            <person name="Alvarado L."/>
            <person name="Chapman S.B."/>
            <person name="Gainer-Dewar J."/>
            <person name="Goldberg J."/>
            <person name="Griggs A."/>
            <person name="Gujja S."/>
            <person name="Hansen M."/>
            <person name="Howarth C."/>
            <person name="Imamovic A."/>
            <person name="Ireland A."/>
            <person name="Larimer J."/>
            <person name="McCowan C."/>
            <person name="Murphy C."/>
            <person name="Pearson M."/>
            <person name="Poon T.W."/>
            <person name="Priest M."/>
            <person name="Roberts A."/>
            <person name="Saif S."/>
            <person name="Shea T."/>
            <person name="Sykes S."/>
            <person name="Wortman J."/>
            <person name="Nusbaum C."/>
            <person name="Birren B."/>
        </authorList>
    </citation>
    <scope>NUCLEOTIDE SEQUENCE [LARGE SCALE GENOMIC DNA]</scope>
    <source>
        <strain evidence="1">APO3</strain>
    </source>
</reference>
<dbReference type="PANTHER" id="PTHR16231:SF4">
    <property type="entry name" value="COMM DOMAIN-CONTAINING PROTEIN 4"/>
    <property type="match status" value="1"/>
</dbReference>
<accession>W4GKE6</accession>
<dbReference type="GeneID" id="20809038"/>
<gene>
    <name evidence="1" type="ORF">H257_07042</name>
</gene>
<name>W4GKE6_APHAT</name>
<dbReference type="PANTHER" id="PTHR16231">
    <property type="entry name" value="COMM DOMAIN-CONTAINING PROTEIN 4-8 FAMILY MEMBER"/>
    <property type="match status" value="1"/>
</dbReference>
<dbReference type="RefSeq" id="XP_009830762.1">
    <property type="nucleotide sequence ID" value="XM_009832460.1"/>
</dbReference>